<reference evidence="7 8" key="1">
    <citation type="submission" date="2014-11" db="EMBL/GenBank/DDBJ databases">
        <title>Comparative genomics of Methylobacterium species.</title>
        <authorList>
            <person name="Chaudhry V."/>
            <person name="Patil P.B."/>
        </authorList>
    </citation>
    <scope>NUCLEOTIDE SEQUENCE [LARGE SCALE GENOMIC DNA]</scope>
    <source>
        <strain evidence="7 8">SE3.6</strain>
    </source>
</reference>
<dbReference type="CDD" id="cd06225">
    <property type="entry name" value="HAMP"/>
    <property type="match status" value="1"/>
</dbReference>
<sequence>MRAQIAALGVGGVLLVGLIFGLGAHNQERLQDEADRAAALAGLVAAMAEEVQQAHQIETDFLLNRRDALIAARHDRLARAATDLDEIERRVALLPAEAPLRAVDGLRAGLNVYATRFENVAAAQRTLGFTEKEGLQGRLRQAVHAIERRLARVQETRLTTLMLMMRRHEKDFMLRGEDTYGDELRARAAEFEAALAASALPQVDKAEIAGLLGTYRDGFMAYLVGAGSLKEEADDLRTIHARLAPRLAEVGQLAEEERRQAQAAVTTSRTQTGRVMLGCIAFVVLCAGALSWWVGRRITIPLRHLAGAMGRVAGGDLSVGVPPSRRQDEIGAIGRAFAVFHAGMTENARLVVEQAAQRSRGEAERRAAFREMADRFERAVGGVAASVAVSAGALQDTARTMSAIATGTAGRSVTVAAAAEETAQNVAAVSSATEQFGASVAVIGRQVAGSADLARRAVAETDETGALVQALNGTVARVGDVVGVIASIAAQTNLLALNATIEAARAGEAGRGFAVVAAEVKALATQTARATDEIGEQIDRIQAVAGRAVAAIGTITARIREIDAGAGEIAAAVAQQGDAVQEIVRNVTQASSGTGEVTRTITGVAQDSEETGAAAAEVLAAASALARQSEHLGAEVAGFIASIRAA</sequence>
<dbReference type="SMART" id="SM00304">
    <property type="entry name" value="HAMP"/>
    <property type="match status" value="2"/>
</dbReference>
<keyword evidence="4" id="KW-0812">Transmembrane</keyword>
<feature type="domain" description="HAMP" evidence="6">
    <location>
        <begin position="296"/>
        <end position="349"/>
    </location>
</feature>
<evidence type="ECO:0000313" key="7">
    <source>
        <dbReference type="EMBL" id="KMO22510.1"/>
    </source>
</evidence>
<evidence type="ECO:0000259" key="6">
    <source>
        <dbReference type="PROSITE" id="PS50885"/>
    </source>
</evidence>
<evidence type="ECO:0000256" key="3">
    <source>
        <dbReference type="PROSITE-ProRule" id="PRU00284"/>
    </source>
</evidence>
<dbReference type="PANTHER" id="PTHR32089">
    <property type="entry name" value="METHYL-ACCEPTING CHEMOTAXIS PROTEIN MCPB"/>
    <property type="match status" value="1"/>
</dbReference>
<keyword evidence="8" id="KW-1185">Reference proteome</keyword>
<comment type="caution">
    <text evidence="7">The sequence shown here is derived from an EMBL/GenBank/DDBJ whole genome shotgun (WGS) entry which is preliminary data.</text>
</comment>
<keyword evidence="4" id="KW-1133">Transmembrane helix</keyword>
<protein>
    <recommendedName>
        <fullName evidence="9">Chemotaxis protein</fullName>
    </recommendedName>
</protein>
<accession>A0ABR5HBI6</accession>
<dbReference type="EMBL" id="JTHG01000134">
    <property type="protein sequence ID" value="KMO22510.1"/>
    <property type="molecule type" value="Genomic_DNA"/>
</dbReference>
<evidence type="ECO:0000259" key="5">
    <source>
        <dbReference type="PROSITE" id="PS50111"/>
    </source>
</evidence>
<keyword evidence="1 3" id="KW-0807">Transducer</keyword>
<name>A0ABR5HBI6_9HYPH</name>
<dbReference type="PANTHER" id="PTHR32089:SF112">
    <property type="entry name" value="LYSOZYME-LIKE PROTEIN-RELATED"/>
    <property type="match status" value="1"/>
</dbReference>
<dbReference type="Gene3D" id="1.10.287.950">
    <property type="entry name" value="Methyl-accepting chemotaxis protein"/>
    <property type="match status" value="1"/>
</dbReference>
<dbReference type="SUPFAM" id="SSF58104">
    <property type="entry name" value="Methyl-accepting chemotaxis protein (MCP) signaling domain"/>
    <property type="match status" value="1"/>
</dbReference>
<dbReference type="Pfam" id="PF00672">
    <property type="entry name" value="HAMP"/>
    <property type="match status" value="1"/>
</dbReference>
<evidence type="ECO:0000313" key="8">
    <source>
        <dbReference type="Proteomes" id="UP000036471"/>
    </source>
</evidence>
<organism evidence="7 8">
    <name type="scientific">Methylobacterium indicum</name>
    <dbReference type="NCBI Taxonomy" id="1775910"/>
    <lineage>
        <taxon>Bacteria</taxon>
        <taxon>Pseudomonadati</taxon>
        <taxon>Pseudomonadota</taxon>
        <taxon>Alphaproteobacteria</taxon>
        <taxon>Hyphomicrobiales</taxon>
        <taxon>Methylobacteriaceae</taxon>
        <taxon>Methylobacterium</taxon>
    </lineage>
</organism>
<evidence type="ECO:0000256" key="1">
    <source>
        <dbReference type="ARBA" id="ARBA00023224"/>
    </source>
</evidence>
<dbReference type="InterPro" id="IPR032255">
    <property type="entry name" value="HBM"/>
</dbReference>
<dbReference type="PROSITE" id="PS50111">
    <property type="entry name" value="CHEMOTAXIS_TRANSDUC_2"/>
    <property type="match status" value="1"/>
</dbReference>
<keyword evidence="4" id="KW-0472">Membrane</keyword>
<comment type="similarity">
    <text evidence="2">Belongs to the methyl-accepting chemotaxis (MCP) protein family.</text>
</comment>
<proteinExistence type="inferred from homology"/>
<evidence type="ECO:0000256" key="4">
    <source>
        <dbReference type="SAM" id="Phobius"/>
    </source>
</evidence>
<dbReference type="Pfam" id="PF00015">
    <property type="entry name" value="MCPsignal"/>
    <property type="match status" value="1"/>
</dbReference>
<evidence type="ECO:0000256" key="2">
    <source>
        <dbReference type="ARBA" id="ARBA00029447"/>
    </source>
</evidence>
<dbReference type="Proteomes" id="UP000036471">
    <property type="component" value="Unassembled WGS sequence"/>
</dbReference>
<feature type="transmembrane region" description="Helical" evidence="4">
    <location>
        <begin position="275"/>
        <end position="295"/>
    </location>
</feature>
<dbReference type="SMART" id="SM01358">
    <property type="entry name" value="HBM"/>
    <property type="match status" value="1"/>
</dbReference>
<dbReference type="PROSITE" id="PS50885">
    <property type="entry name" value="HAMP"/>
    <property type="match status" value="1"/>
</dbReference>
<gene>
    <name evidence="7" type="ORF">QR79_15660</name>
</gene>
<dbReference type="Gene3D" id="6.10.340.10">
    <property type="match status" value="1"/>
</dbReference>
<dbReference type="InterPro" id="IPR003660">
    <property type="entry name" value="HAMP_dom"/>
</dbReference>
<evidence type="ECO:0008006" key="9">
    <source>
        <dbReference type="Google" id="ProtNLM"/>
    </source>
</evidence>
<feature type="domain" description="Methyl-accepting transducer" evidence="5">
    <location>
        <begin position="390"/>
        <end position="626"/>
    </location>
</feature>
<dbReference type="InterPro" id="IPR004089">
    <property type="entry name" value="MCPsignal_dom"/>
</dbReference>
<dbReference type="SMART" id="SM00283">
    <property type="entry name" value="MA"/>
    <property type="match status" value="1"/>
</dbReference>